<sequence length="411" mass="46039">MKQHLVDVTQNLPLTFLRPAMIDPSDWELIYGDEIREYVERDGVPHIADFIRKKLETWHEVEVNLAITGDSGTGKSSFINAIRGLRDDDERAAQVGVTETTSLPTVYDHPANPNISFWDLPGIGTPNYPNLETYVRKVQLEKYDAFLIFTATRFTEHDLQLAKKVKSSGKKFLLIYTKIDENIRAEQRRREFNEEAVLEKIRRSCIVNLQELGSIDEQDIFLISNHHPAKWDFDRLTQAILDALPVFQRESLTLSLTNLTAQMLKRKADILRGRIWKVAAASAAAALVPIPGLSVAVDIGLITDEISFYRSQLGLPEEGSVEFARLTVSNQEKVRKICLTTTAQVAGFMAAFASESTLEEFSRFIPFVGVGIASGMSFATTYYGLQHCLGHVEESALTILSEAANEALQGF</sequence>
<proteinExistence type="inferred from homology"/>
<feature type="domain" description="IRG-type G" evidence="5">
    <location>
        <begin position="61"/>
        <end position="243"/>
    </location>
</feature>
<evidence type="ECO:0000256" key="3">
    <source>
        <dbReference type="ARBA" id="ARBA00022801"/>
    </source>
</evidence>
<evidence type="ECO:0000259" key="5">
    <source>
        <dbReference type="PROSITE" id="PS51716"/>
    </source>
</evidence>
<dbReference type="Proteomes" id="UP001249851">
    <property type="component" value="Unassembled WGS sequence"/>
</dbReference>
<evidence type="ECO:0000256" key="2">
    <source>
        <dbReference type="ARBA" id="ARBA00022741"/>
    </source>
</evidence>
<organism evidence="6 7">
    <name type="scientific">Acropora cervicornis</name>
    <name type="common">Staghorn coral</name>
    <dbReference type="NCBI Taxonomy" id="6130"/>
    <lineage>
        <taxon>Eukaryota</taxon>
        <taxon>Metazoa</taxon>
        <taxon>Cnidaria</taxon>
        <taxon>Anthozoa</taxon>
        <taxon>Hexacorallia</taxon>
        <taxon>Scleractinia</taxon>
        <taxon>Astrocoeniina</taxon>
        <taxon>Acroporidae</taxon>
        <taxon>Acropora</taxon>
    </lineage>
</organism>
<dbReference type="AlphaFoldDB" id="A0AAD9PXZ8"/>
<evidence type="ECO:0000313" key="6">
    <source>
        <dbReference type="EMBL" id="KAK2550959.1"/>
    </source>
</evidence>
<comment type="caution">
    <text evidence="6">The sequence shown here is derived from an EMBL/GenBank/DDBJ whole genome shotgun (WGS) entry which is preliminary data.</text>
</comment>
<dbReference type="InterPro" id="IPR051515">
    <property type="entry name" value="IRG"/>
</dbReference>
<gene>
    <name evidence="6" type="ORF">P5673_028170</name>
</gene>
<dbReference type="InterPro" id="IPR027417">
    <property type="entry name" value="P-loop_NTPase"/>
</dbReference>
<dbReference type="Gene3D" id="3.40.50.300">
    <property type="entry name" value="P-loop containing nucleotide triphosphate hydrolases"/>
    <property type="match status" value="1"/>
</dbReference>
<name>A0AAD9PXZ8_ACRCE</name>
<dbReference type="InterPro" id="IPR007743">
    <property type="entry name" value="Immunity-related_GTPase-like"/>
</dbReference>
<keyword evidence="7" id="KW-1185">Reference proteome</keyword>
<dbReference type="FunFam" id="3.40.50.300:FF:000541">
    <property type="entry name" value="Immunity related GTPase M"/>
    <property type="match status" value="1"/>
</dbReference>
<dbReference type="PANTHER" id="PTHR32341:SF10">
    <property type="entry name" value="INTERFERON-INDUCIBLE GTPASE 5"/>
    <property type="match status" value="1"/>
</dbReference>
<keyword evidence="4" id="KW-0342">GTP-binding</keyword>
<dbReference type="PROSITE" id="PS51716">
    <property type="entry name" value="G_IRG"/>
    <property type="match status" value="1"/>
</dbReference>
<dbReference type="Pfam" id="PF05049">
    <property type="entry name" value="IIGP"/>
    <property type="match status" value="1"/>
</dbReference>
<dbReference type="GO" id="GO:0016787">
    <property type="term" value="F:hydrolase activity"/>
    <property type="evidence" value="ECO:0007669"/>
    <property type="project" value="UniProtKB-KW"/>
</dbReference>
<dbReference type="EMBL" id="JARQWQ010000103">
    <property type="protein sequence ID" value="KAK2550959.1"/>
    <property type="molecule type" value="Genomic_DNA"/>
</dbReference>
<evidence type="ECO:0000256" key="4">
    <source>
        <dbReference type="ARBA" id="ARBA00023134"/>
    </source>
</evidence>
<comment type="similarity">
    <text evidence="1">Belongs to the TRAFAC class dynamin-like GTPase superfamily. IRG family.</text>
</comment>
<keyword evidence="3" id="KW-0378">Hydrolase</keyword>
<evidence type="ECO:0000313" key="7">
    <source>
        <dbReference type="Proteomes" id="UP001249851"/>
    </source>
</evidence>
<keyword evidence="2" id="KW-0547">Nucleotide-binding</keyword>
<accession>A0AAD9PXZ8</accession>
<protein>
    <submittedName>
        <fullName evidence="6">Interferon-inducible GTPase 5</fullName>
    </submittedName>
</protein>
<reference evidence="6" key="2">
    <citation type="journal article" date="2023" name="Science">
        <title>Genomic signatures of disease resistance in endangered staghorn corals.</title>
        <authorList>
            <person name="Vollmer S.V."/>
            <person name="Selwyn J.D."/>
            <person name="Despard B.A."/>
            <person name="Roesel C.L."/>
        </authorList>
    </citation>
    <scope>NUCLEOTIDE SEQUENCE</scope>
    <source>
        <strain evidence="6">K2</strain>
    </source>
</reference>
<reference evidence="6" key="1">
    <citation type="journal article" date="2023" name="G3 (Bethesda)">
        <title>Whole genome assembly and annotation of the endangered Caribbean coral Acropora cervicornis.</title>
        <authorList>
            <person name="Selwyn J.D."/>
            <person name="Vollmer S.V."/>
        </authorList>
    </citation>
    <scope>NUCLEOTIDE SEQUENCE</scope>
    <source>
        <strain evidence="6">K2</strain>
    </source>
</reference>
<dbReference type="SUPFAM" id="SSF52540">
    <property type="entry name" value="P-loop containing nucleoside triphosphate hydrolases"/>
    <property type="match status" value="1"/>
</dbReference>
<dbReference type="GO" id="GO:0016020">
    <property type="term" value="C:membrane"/>
    <property type="evidence" value="ECO:0007669"/>
    <property type="project" value="InterPro"/>
</dbReference>
<dbReference type="GO" id="GO:0005525">
    <property type="term" value="F:GTP binding"/>
    <property type="evidence" value="ECO:0007669"/>
    <property type="project" value="UniProtKB-KW"/>
</dbReference>
<dbReference type="InterPro" id="IPR030385">
    <property type="entry name" value="G_IRG_dom"/>
</dbReference>
<dbReference type="PANTHER" id="PTHR32341">
    <property type="entry name" value="INTERFERON-INDUCIBLE GTPASE"/>
    <property type="match status" value="1"/>
</dbReference>
<evidence type="ECO:0000256" key="1">
    <source>
        <dbReference type="ARBA" id="ARBA00005429"/>
    </source>
</evidence>